<dbReference type="RefSeq" id="WP_139457746.1">
    <property type="nucleotide sequence ID" value="NZ_VDCH01000034.1"/>
</dbReference>
<evidence type="ECO:0000313" key="2">
    <source>
        <dbReference type="Proteomes" id="UP000308271"/>
    </source>
</evidence>
<evidence type="ECO:0008006" key="3">
    <source>
        <dbReference type="Google" id="ProtNLM"/>
    </source>
</evidence>
<accession>A0A5C4S0U2</accession>
<dbReference type="EMBL" id="VDCH01000034">
    <property type="protein sequence ID" value="TNJ36809.1"/>
    <property type="molecule type" value="Genomic_DNA"/>
</dbReference>
<name>A0A5C4S0U2_CHLTI</name>
<organism evidence="1 2">
    <name type="scientific">Chlorobaculum thiosulfatiphilum</name>
    <name type="common">Chlorobium limicola f.sp. thiosulfatophilum</name>
    <dbReference type="NCBI Taxonomy" id="115852"/>
    <lineage>
        <taxon>Bacteria</taxon>
        <taxon>Pseudomonadati</taxon>
        <taxon>Chlorobiota</taxon>
        <taxon>Chlorobiia</taxon>
        <taxon>Chlorobiales</taxon>
        <taxon>Chlorobiaceae</taxon>
        <taxon>Chlorobaculum</taxon>
    </lineage>
</organism>
<dbReference type="AlphaFoldDB" id="A0A5C4S0U2"/>
<reference evidence="1 2" key="1">
    <citation type="submission" date="2019-05" db="EMBL/GenBank/DDBJ databases">
        <title>Draft Whole-Genome sequence of the green sulfur bacterium Chlorobaculum thiosulfatiphilum DSM 249.</title>
        <authorList>
            <person name="Meyer T.E."/>
            <person name="Kyndt J.A."/>
        </authorList>
    </citation>
    <scope>NUCLEOTIDE SEQUENCE [LARGE SCALE GENOMIC DNA]</scope>
    <source>
        <strain evidence="1 2">DSM 249</strain>
    </source>
</reference>
<dbReference type="Proteomes" id="UP000308271">
    <property type="component" value="Unassembled WGS sequence"/>
</dbReference>
<proteinExistence type="predicted"/>
<keyword evidence="2" id="KW-1185">Reference proteome</keyword>
<sequence>MEEELLYYFDETGDKGFVEKSFSISDYGIVAGILIPECAKELLEKTIGDALVQNNIGVPYKKLHCSEVFKNDDNPNLRKDIYSILSEFRDYQIVYEGQYSVGVKKFDESMVKNMGHYKKSVPDNIRINVPKEKTRLYISLLRGIIFMLEESVNAIGEEEVYMISDRIDQGVAEEACELLDKLRSDTEEIVSSSFDIQTRTKTERTFKIISKGDLFVVRKVKSIEYSQEVTPILFAADFICFELLRHFRKKMKKIQKPIKFHSAQFLEGFELKDKVAFLGDNFFSDMVFDPTFQDL</sequence>
<protein>
    <recommendedName>
        <fullName evidence="3">DUF3800 domain-containing protein</fullName>
    </recommendedName>
</protein>
<comment type="caution">
    <text evidence="1">The sequence shown here is derived from an EMBL/GenBank/DDBJ whole genome shotgun (WGS) entry which is preliminary data.</text>
</comment>
<gene>
    <name evidence="1" type="ORF">FGF66_11310</name>
</gene>
<evidence type="ECO:0000313" key="1">
    <source>
        <dbReference type="EMBL" id="TNJ36809.1"/>
    </source>
</evidence>